<organism evidence="2 3">
    <name type="scientific">Piscinibacter sakaiensis</name>
    <name type="common">Ideonella sakaiensis</name>
    <dbReference type="NCBI Taxonomy" id="1547922"/>
    <lineage>
        <taxon>Bacteria</taxon>
        <taxon>Pseudomonadati</taxon>
        <taxon>Pseudomonadota</taxon>
        <taxon>Betaproteobacteria</taxon>
        <taxon>Burkholderiales</taxon>
        <taxon>Sphaerotilaceae</taxon>
        <taxon>Piscinibacter</taxon>
    </lineage>
</organism>
<dbReference type="RefSeq" id="WP_054020994.1">
    <property type="nucleotide sequence ID" value="NZ_BBYR01000041.1"/>
</dbReference>
<reference evidence="2 3" key="2">
    <citation type="journal article" date="2016" name="Science">
        <title>A bacterium that degrades and assimilates poly(ethylene terephthalate).</title>
        <authorList>
            <person name="Yoshida S."/>
            <person name="Hiraga K."/>
            <person name="Takehana T."/>
            <person name="Taniguchi I."/>
            <person name="Yamaji H."/>
            <person name="Maeda Y."/>
            <person name="Toyohara K."/>
            <person name="Miyamoto K."/>
            <person name="Kimura Y."/>
            <person name="Oda K."/>
        </authorList>
    </citation>
    <scope>NUCLEOTIDE SEQUENCE [LARGE SCALE GENOMIC DNA]</scope>
    <source>
        <strain evidence="3">NBRC 110686 / TISTR 2288 / 201-F6</strain>
    </source>
</reference>
<evidence type="ECO:0000313" key="2">
    <source>
        <dbReference type="EMBL" id="GAP37040.1"/>
    </source>
</evidence>
<gene>
    <name evidence="2" type="ORF">ISF6_2895</name>
</gene>
<feature type="compositionally biased region" description="Low complexity" evidence="1">
    <location>
        <begin position="212"/>
        <end position="235"/>
    </location>
</feature>
<feature type="compositionally biased region" description="Basic and acidic residues" evidence="1">
    <location>
        <begin position="42"/>
        <end position="59"/>
    </location>
</feature>
<dbReference type="Proteomes" id="UP000037660">
    <property type="component" value="Unassembled WGS sequence"/>
</dbReference>
<feature type="region of interest" description="Disordered" evidence="1">
    <location>
        <begin position="289"/>
        <end position="310"/>
    </location>
</feature>
<name>A0A0K8P4F6_PISS1</name>
<feature type="region of interest" description="Disordered" evidence="1">
    <location>
        <begin position="40"/>
        <end position="103"/>
    </location>
</feature>
<keyword evidence="3" id="KW-1185">Reference proteome</keyword>
<dbReference type="EMBL" id="BBYR01000041">
    <property type="protein sequence ID" value="GAP37040.1"/>
    <property type="molecule type" value="Genomic_DNA"/>
</dbReference>
<reference evidence="3" key="1">
    <citation type="submission" date="2015-07" db="EMBL/GenBank/DDBJ databases">
        <title>Discovery of a poly(ethylene terephthalate assimilation.</title>
        <authorList>
            <person name="Yoshida S."/>
            <person name="Hiraga K."/>
            <person name="Takehana T."/>
            <person name="Taniguchi I."/>
            <person name="Yamaji H."/>
            <person name="Maeda Y."/>
            <person name="Toyohara K."/>
            <person name="Miyamoto K."/>
            <person name="Kimura Y."/>
            <person name="Oda K."/>
        </authorList>
    </citation>
    <scope>NUCLEOTIDE SEQUENCE [LARGE SCALE GENOMIC DNA]</scope>
    <source>
        <strain evidence="3">NBRC 110686 / TISTR 2288 / 201-F6</strain>
    </source>
</reference>
<proteinExistence type="predicted"/>
<evidence type="ECO:0000256" key="1">
    <source>
        <dbReference type="SAM" id="MobiDB-lite"/>
    </source>
</evidence>
<evidence type="ECO:0000313" key="3">
    <source>
        <dbReference type="Proteomes" id="UP000037660"/>
    </source>
</evidence>
<protein>
    <submittedName>
        <fullName evidence="2">Uncharacterized protein</fullName>
    </submittedName>
</protein>
<dbReference type="AlphaFoldDB" id="A0A0K8P4F6"/>
<comment type="caution">
    <text evidence="2">The sequence shown here is derived from an EMBL/GenBank/DDBJ whole genome shotgun (WGS) entry which is preliminary data.</text>
</comment>
<accession>A0A0K8P4F6</accession>
<feature type="region of interest" description="Disordered" evidence="1">
    <location>
        <begin position="193"/>
        <end position="247"/>
    </location>
</feature>
<sequence length="310" mass="29979">MWGNAVSAAVERLYAAGPQRIDRAVVQAVTGAAAVAPVRPLAADEERPAAGRGPGRDADPQQQAMTRGVRAVFEQSALGELDGTTASDTGASGDEPSASAPGADPQIEEAITRFLHALFRSLADMEGGLPGDARAPPDGVAAAAPGAVTAAAGSAAAMGGAGAGVAGSAGSATAAGGSRAQLARRIEALAQRIGDGRFGPAAPDARNPTEGGSTPAAGPATAAASDELAGSASAGEGAGGAPGPAASEAELRRAFNEVLQALSRGGSEGVGATSRAELAQLMQRLAAAMQGSPPVDPGLPTRGGLISTRA</sequence>